<dbReference type="STRING" id="1212489.Ldro_1286"/>
<evidence type="ECO:0000313" key="1">
    <source>
        <dbReference type="EMBL" id="KTC87667.1"/>
    </source>
</evidence>
<dbReference type="PATRIC" id="fig|1212489.4.peg.1355"/>
<protein>
    <submittedName>
        <fullName evidence="1">Uncharacterized protein</fullName>
    </submittedName>
</protein>
<dbReference type="EMBL" id="LNXY01000020">
    <property type="protein sequence ID" value="KTC87667.1"/>
    <property type="molecule type" value="Genomic_DNA"/>
</dbReference>
<sequence>MINRLSIKHFSPFELMSLLQCAVKLDSAHRVLEEESLDARAKEASRAYAFLLFKLQPEKSSFTVH</sequence>
<keyword evidence="2" id="KW-1185">Reference proteome</keyword>
<proteinExistence type="predicted"/>
<comment type="caution">
    <text evidence="1">The sequence shown here is derived from an EMBL/GenBank/DDBJ whole genome shotgun (WGS) entry which is preliminary data.</text>
</comment>
<name>A0A0W0SWI9_9GAMM</name>
<gene>
    <name evidence="1" type="ORF">Ldro_1286</name>
</gene>
<dbReference type="Proteomes" id="UP000054736">
    <property type="component" value="Unassembled WGS sequence"/>
</dbReference>
<organism evidence="1 2">
    <name type="scientific">Legionella drozanskii LLAP-1</name>
    <dbReference type="NCBI Taxonomy" id="1212489"/>
    <lineage>
        <taxon>Bacteria</taxon>
        <taxon>Pseudomonadati</taxon>
        <taxon>Pseudomonadota</taxon>
        <taxon>Gammaproteobacteria</taxon>
        <taxon>Legionellales</taxon>
        <taxon>Legionellaceae</taxon>
        <taxon>Legionella</taxon>
    </lineage>
</organism>
<evidence type="ECO:0000313" key="2">
    <source>
        <dbReference type="Proteomes" id="UP000054736"/>
    </source>
</evidence>
<dbReference type="RefSeq" id="WP_058495588.1">
    <property type="nucleotide sequence ID" value="NZ_CAAAIU010000018.1"/>
</dbReference>
<dbReference type="OrthoDB" id="9979054at2"/>
<dbReference type="AlphaFoldDB" id="A0A0W0SWI9"/>
<reference evidence="1 2" key="1">
    <citation type="submission" date="2015-11" db="EMBL/GenBank/DDBJ databases">
        <title>Genomic analysis of 38 Legionella species identifies large and diverse effector repertoires.</title>
        <authorList>
            <person name="Burstein D."/>
            <person name="Amaro F."/>
            <person name="Zusman T."/>
            <person name="Lifshitz Z."/>
            <person name="Cohen O."/>
            <person name="Gilbert J.A."/>
            <person name="Pupko T."/>
            <person name="Shuman H.A."/>
            <person name="Segal G."/>
        </authorList>
    </citation>
    <scope>NUCLEOTIDE SEQUENCE [LARGE SCALE GENOMIC DNA]</scope>
    <source>
        <strain evidence="1 2">ATCC 700990</strain>
    </source>
</reference>
<accession>A0A0W0SWI9</accession>